<gene>
    <name evidence="2" type="ORF">NDU88_006125</name>
</gene>
<feature type="compositionally biased region" description="Low complexity" evidence="1">
    <location>
        <begin position="216"/>
        <end position="228"/>
    </location>
</feature>
<keyword evidence="3" id="KW-1185">Reference proteome</keyword>
<reference evidence="2" key="1">
    <citation type="journal article" date="2022" name="bioRxiv">
        <title>Sequencing and chromosome-scale assembly of the giantPleurodeles waltlgenome.</title>
        <authorList>
            <person name="Brown T."/>
            <person name="Elewa A."/>
            <person name="Iarovenko S."/>
            <person name="Subramanian E."/>
            <person name="Araus A.J."/>
            <person name="Petzold A."/>
            <person name="Susuki M."/>
            <person name="Suzuki K.-i.T."/>
            <person name="Hayashi T."/>
            <person name="Toyoda A."/>
            <person name="Oliveira C."/>
            <person name="Osipova E."/>
            <person name="Leigh N.D."/>
            <person name="Simon A."/>
            <person name="Yun M.H."/>
        </authorList>
    </citation>
    <scope>NUCLEOTIDE SEQUENCE</scope>
    <source>
        <strain evidence="2">20211129_DDA</strain>
        <tissue evidence="2">Liver</tissue>
    </source>
</reference>
<organism evidence="2 3">
    <name type="scientific">Pleurodeles waltl</name>
    <name type="common">Iberian ribbed newt</name>
    <dbReference type="NCBI Taxonomy" id="8319"/>
    <lineage>
        <taxon>Eukaryota</taxon>
        <taxon>Metazoa</taxon>
        <taxon>Chordata</taxon>
        <taxon>Craniata</taxon>
        <taxon>Vertebrata</taxon>
        <taxon>Euteleostomi</taxon>
        <taxon>Amphibia</taxon>
        <taxon>Batrachia</taxon>
        <taxon>Caudata</taxon>
        <taxon>Salamandroidea</taxon>
        <taxon>Salamandridae</taxon>
        <taxon>Pleurodelinae</taxon>
        <taxon>Pleurodeles</taxon>
    </lineage>
</organism>
<dbReference type="EMBL" id="JANPWB010000015">
    <property type="protein sequence ID" value="KAJ1093015.1"/>
    <property type="molecule type" value="Genomic_DNA"/>
</dbReference>
<sequence>MSDNEASPRPDPASDNARQYRPPQQGLTTRGPNQGRLPVSHRKRPSLAYIPQGPPESRSSTAPKGPREPPPDQASPSPVPPSRQERPAAATRASRQPRRTNLGLTGPTTSQGGGGRGPASLLIAPPTSAAAPPFQAGHGGTPPGLRSHHQSGEAQQPRCAPPSSHAPQINHVAPHQASTRSTASWGPRPDKTAEGPPNQRRASPILDGAAREPLTAPQQPCGSPAAPSAAPPPAQPTASRARHFTDSPRHQVCRFTNQEEPGPFTNASSRGAPTAPLNQEKCRISAPNPAEPHTVSAILLVGHLHPPPPQKKILHADWARELGGRWAT</sequence>
<dbReference type="Proteomes" id="UP001066276">
    <property type="component" value="Chromosome 11"/>
</dbReference>
<accession>A0AAV7LN60</accession>
<evidence type="ECO:0000256" key="1">
    <source>
        <dbReference type="SAM" id="MobiDB-lite"/>
    </source>
</evidence>
<evidence type="ECO:0000313" key="2">
    <source>
        <dbReference type="EMBL" id="KAJ1093015.1"/>
    </source>
</evidence>
<feature type="region of interest" description="Disordered" evidence="1">
    <location>
        <begin position="1"/>
        <end position="277"/>
    </location>
</feature>
<protein>
    <submittedName>
        <fullName evidence="2">Uncharacterized protein</fullName>
    </submittedName>
</protein>
<feature type="compositionally biased region" description="Pro residues" evidence="1">
    <location>
        <begin position="71"/>
        <end position="81"/>
    </location>
</feature>
<dbReference type="AlphaFoldDB" id="A0AAV7LN60"/>
<comment type="caution">
    <text evidence="2">The sequence shown here is derived from an EMBL/GenBank/DDBJ whole genome shotgun (WGS) entry which is preliminary data.</text>
</comment>
<proteinExistence type="predicted"/>
<name>A0AAV7LN60_PLEWA</name>
<evidence type="ECO:0000313" key="3">
    <source>
        <dbReference type="Proteomes" id="UP001066276"/>
    </source>
</evidence>
<feature type="compositionally biased region" description="Polar residues" evidence="1">
    <location>
        <begin position="254"/>
        <end position="271"/>
    </location>
</feature>